<gene>
    <name evidence="8" type="ORF">DICPUDRAFT_156018</name>
</gene>
<dbReference type="OMA" id="HSGHLRW"/>
<dbReference type="GO" id="GO:0000221">
    <property type="term" value="C:vacuolar proton-transporting V-type ATPase, V1 domain"/>
    <property type="evidence" value="ECO:0007669"/>
    <property type="project" value="UniProtKB-UniRule"/>
</dbReference>
<dbReference type="Gene3D" id="1.25.10.10">
    <property type="entry name" value="Leucine-rich Repeat Variant"/>
    <property type="match status" value="1"/>
</dbReference>
<feature type="repeat" description="ARM" evidence="6">
    <location>
        <begin position="244"/>
        <end position="287"/>
    </location>
</feature>
<evidence type="ECO:0000313" key="8">
    <source>
        <dbReference type="EMBL" id="EGC32065.1"/>
    </source>
</evidence>
<dbReference type="FunCoup" id="F0ZVH2">
    <property type="interactions" value="899"/>
</dbReference>
<dbReference type="FunFam" id="1.25.10.10:FF:000067">
    <property type="entry name" value="V-type proton ATPase subunit H"/>
    <property type="match status" value="1"/>
</dbReference>
<proteinExistence type="inferred from homology"/>
<comment type="subunit">
    <text evidence="5">V-ATPase is a heteromultimeric enzyme made up of two complexes: the ATP-hydrolytic V1 complex and the proton translocation V0 complex.</text>
</comment>
<dbReference type="SUPFAM" id="SSF48371">
    <property type="entry name" value="ARM repeat"/>
    <property type="match status" value="1"/>
</dbReference>
<dbReference type="InterPro" id="IPR038497">
    <property type="entry name" value="ATPase_V1-cplx_hsu_C_sf"/>
</dbReference>
<keyword evidence="3 5" id="KW-0375">Hydrogen ion transport</keyword>
<dbReference type="AlphaFoldDB" id="F0ZVH2"/>
<dbReference type="EMBL" id="GL871214">
    <property type="protein sequence ID" value="EGC32065.1"/>
    <property type="molecule type" value="Genomic_DNA"/>
</dbReference>
<keyword evidence="2 5" id="KW-0813">Transport</keyword>
<evidence type="ECO:0000313" key="9">
    <source>
        <dbReference type="Proteomes" id="UP000001064"/>
    </source>
</evidence>
<dbReference type="OrthoDB" id="10263554at2759"/>
<accession>F0ZVH2</accession>
<organism evidence="8 9">
    <name type="scientific">Dictyostelium purpureum</name>
    <name type="common">Slime mold</name>
    <dbReference type="NCBI Taxonomy" id="5786"/>
    <lineage>
        <taxon>Eukaryota</taxon>
        <taxon>Amoebozoa</taxon>
        <taxon>Evosea</taxon>
        <taxon>Eumycetozoa</taxon>
        <taxon>Dictyostelia</taxon>
        <taxon>Dictyosteliales</taxon>
        <taxon>Dictyosteliaceae</taxon>
        <taxon>Dictyostelium</taxon>
    </lineage>
</organism>
<evidence type="ECO:0000256" key="5">
    <source>
        <dbReference type="PIRNR" id="PIRNR032184"/>
    </source>
</evidence>
<dbReference type="Gene3D" id="1.25.40.150">
    <property type="entry name" value="V-type ATPase, subunit H, C-terminal domain"/>
    <property type="match status" value="1"/>
</dbReference>
<dbReference type="RefSeq" id="XP_003291419.1">
    <property type="nucleotide sequence ID" value="XM_003291371.1"/>
</dbReference>
<dbReference type="KEGG" id="dpp:DICPUDRAFT_156018"/>
<comment type="similarity">
    <text evidence="1 5">Belongs to the V-ATPase H subunit family.</text>
</comment>
<evidence type="ECO:0000256" key="4">
    <source>
        <dbReference type="ARBA" id="ARBA00023065"/>
    </source>
</evidence>
<dbReference type="PANTHER" id="PTHR10698:SF0">
    <property type="entry name" value="V-TYPE PROTON ATPASE SUBUNIT H"/>
    <property type="match status" value="1"/>
</dbReference>
<protein>
    <recommendedName>
        <fullName evidence="5">V-type proton ATPase subunit H</fullName>
    </recommendedName>
</protein>
<dbReference type="GeneID" id="10507592"/>
<dbReference type="InterPro" id="IPR004908">
    <property type="entry name" value="ATPase_V1-cplx_hsu"/>
</dbReference>
<comment type="function">
    <text evidence="5">Subunit of the V1 complex of vacuolar(H+)-ATPase (V-ATPase), a multisubunit enzyme composed of a peripheral complex (V1) that hydrolyzes ATP and a membrane integral complex (V0) that translocates protons. V-ATPase is responsible for acidifying and maintaining the pH of intracellular compartments.</text>
</comment>
<dbReference type="eggNOG" id="KOG2759">
    <property type="taxonomic scope" value="Eukaryota"/>
</dbReference>
<evidence type="ECO:0000256" key="6">
    <source>
        <dbReference type="PROSITE-ProRule" id="PRU00259"/>
    </source>
</evidence>
<keyword evidence="9" id="KW-1185">Reference proteome</keyword>
<sequence>MNFKDMDCSNGVKAAESTFRQKVVLAREIPWNGFASSNSITASEYDLISKYDKHSDNEKKEKFIGNSQKYVSFFVNFIHSTSNSEIIQYLLTLINEIIEIDPRAASAFSRGSTDPTYPYSVFFRLLSRDDAYINLHASIALAQIMCAGKPQQEDVEKFFNWILQLLRKSNSSEVEVGLIALQNLLLKDEFRATFDRLGGSALLLNILQAQSSNTANIQLLYETIYSIWLLTYNNEIAAKYSGTGLVSKLVNLIKTVVKEKIVRLSISVLRNLLNQGNNNEEMIDNGFVRMLNILNIKKWGDEDIPADIEVLVNGLAKDIDNMSSFNKYKAEIVSGELEWTPVHKSERFWKENITKFEEQNYYVIKSLHQILSNGQSTPIQLSIACHDLGEFVRHHPRGKAIIDFLQIKPAIMALMANPNEEVKKQALFALQKMMLNNWEYLSQNKN</sequence>
<evidence type="ECO:0000259" key="7">
    <source>
        <dbReference type="Pfam" id="PF11698"/>
    </source>
</evidence>
<evidence type="ECO:0000256" key="2">
    <source>
        <dbReference type="ARBA" id="ARBA00022448"/>
    </source>
</evidence>
<dbReference type="PROSITE" id="PS50176">
    <property type="entry name" value="ARM_REPEAT"/>
    <property type="match status" value="1"/>
</dbReference>
<dbReference type="Proteomes" id="UP000001064">
    <property type="component" value="Unassembled WGS sequence"/>
</dbReference>
<keyword evidence="4 5" id="KW-0406">Ion transport</keyword>
<dbReference type="Pfam" id="PF11698">
    <property type="entry name" value="V-ATPase_H_C"/>
    <property type="match status" value="1"/>
</dbReference>
<dbReference type="GO" id="GO:0046961">
    <property type="term" value="F:proton-transporting ATPase activity, rotational mechanism"/>
    <property type="evidence" value="ECO:0007669"/>
    <property type="project" value="UniProtKB-UniRule"/>
</dbReference>
<dbReference type="PANTHER" id="PTHR10698">
    <property type="entry name" value="V-TYPE PROTON ATPASE SUBUNIT H"/>
    <property type="match status" value="1"/>
</dbReference>
<dbReference type="Pfam" id="PF03224">
    <property type="entry name" value="V-ATPase_H_N"/>
    <property type="match status" value="1"/>
</dbReference>
<dbReference type="PIRSF" id="PIRSF032184">
    <property type="entry name" value="ATPase_V1_H"/>
    <property type="match status" value="1"/>
</dbReference>
<dbReference type="InParanoid" id="F0ZVH2"/>
<dbReference type="InterPro" id="IPR011987">
    <property type="entry name" value="ATPase_V1-cplx_hsu_C"/>
</dbReference>
<dbReference type="InterPro" id="IPR000225">
    <property type="entry name" value="Armadillo"/>
</dbReference>
<feature type="domain" description="ATPase V1 complex subunit H C-terminal" evidence="7">
    <location>
        <begin position="321"/>
        <end position="438"/>
    </location>
</feature>
<dbReference type="VEuPathDB" id="AmoebaDB:DICPUDRAFT_156018"/>
<dbReference type="InterPro" id="IPR016024">
    <property type="entry name" value="ARM-type_fold"/>
</dbReference>
<name>F0ZVH2_DICPU</name>
<reference evidence="9" key="1">
    <citation type="journal article" date="2011" name="Genome Biol.">
        <title>Comparative genomics of the social amoebae Dictyostelium discoideum and Dictyostelium purpureum.</title>
        <authorList>
            <consortium name="US DOE Joint Genome Institute (JGI-PGF)"/>
            <person name="Sucgang R."/>
            <person name="Kuo A."/>
            <person name="Tian X."/>
            <person name="Salerno W."/>
            <person name="Parikh A."/>
            <person name="Feasley C.L."/>
            <person name="Dalin E."/>
            <person name="Tu H."/>
            <person name="Huang E."/>
            <person name="Barry K."/>
            <person name="Lindquist E."/>
            <person name="Shapiro H."/>
            <person name="Bruce D."/>
            <person name="Schmutz J."/>
            <person name="Salamov A."/>
            <person name="Fey P."/>
            <person name="Gaudet P."/>
            <person name="Anjard C."/>
            <person name="Babu M.M."/>
            <person name="Basu S."/>
            <person name="Bushmanova Y."/>
            <person name="van der Wel H."/>
            <person name="Katoh-Kurasawa M."/>
            <person name="Dinh C."/>
            <person name="Coutinho P.M."/>
            <person name="Saito T."/>
            <person name="Elias M."/>
            <person name="Schaap P."/>
            <person name="Kay R.R."/>
            <person name="Henrissat B."/>
            <person name="Eichinger L."/>
            <person name="Rivero F."/>
            <person name="Putnam N.H."/>
            <person name="West C.M."/>
            <person name="Loomis W.F."/>
            <person name="Chisholm R.L."/>
            <person name="Shaulsky G."/>
            <person name="Strassmann J.E."/>
            <person name="Queller D.C."/>
            <person name="Kuspa A."/>
            <person name="Grigoriev I.V."/>
        </authorList>
    </citation>
    <scope>NUCLEOTIDE SEQUENCE [LARGE SCALE GENOMIC DNA]</scope>
    <source>
        <strain evidence="9">QSDP1</strain>
    </source>
</reference>
<dbReference type="InterPro" id="IPR011989">
    <property type="entry name" value="ARM-like"/>
</dbReference>
<dbReference type="STRING" id="5786.F0ZVH2"/>
<evidence type="ECO:0000256" key="3">
    <source>
        <dbReference type="ARBA" id="ARBA00022781"/>
    </source>
</evidence>
<evidence type="ECO:0000256" key="1">
    <source>
        <dbReference type="ARBA" id="ARBA00008613"/>
    </source>
</evidence>